<comment type="caution">
    <text evidence="2">The sequence shown here is derived from an EMBL/GenBank/DDBJ whole genome shotgun (WGS) entry which is preliminary data.</text>
</comment>
<keyword evidence="1" id="KW-0472">Membrane</keyword>
<evidence type="ECO:0000313" key="2">
    <source>
        <dbReference type="EMBL" id="MFC5219782.1"/>
    </source>
</evidence>
<feature type="transmembrane region" description="Helical" evidence="1">
    <location>
        <begin position="152"/>
        <end position="173"/>
    </location>
</feature>
<gene>
    <name evidence="2" type="ORF">ACFPQ9_38785</name>
</gene>
<feature type="transmembrane region" description="Helical" evidence="1">
    <location>
        <begin position="127"/>
        <end position="146"/>
    </location>
</feature>
<proteinExistence type="predicted"/>
<feature type="transmembrane region" description="Helical" evidence="1">
    <location>
        <begin position="50"/>
        <end position="72"/>
    </location>
</feature>
<keyword evidence="3" id="KW-1185">Reference proteome</keyword>
<dbReference type="Proteomes" id="UP001596263">
    <property type="component" value="Unassembled WGS sequence"/>
</dbReference>
<evidence type="ECO:0000313" key="3">
    <source>
        <dbReference type="Proteomes" id="UP001596263"/>
    </source>
</evidence>
<keyword evidence="1" id="KW-0812">Transmembrane</keyword>
<protein>
    <recommendedName>
        <fullName evidence="4">Integral membrane protein</fullName>
    </recommendedName>
</protein>
<dbReference type="RefSeq" id="WP_380863907.1">
    <property type="nucleotide sequence ID" value="NZ_JBHSKM010000044.1"/>
</dbReference>
<feature type="transmembrane region" description="Helical" evidence="1">
    <location>
        <begin position="22"/>
        <end position="38"/>
    </location>
</feature>
<organism evidence="2 3">
    <name type="scientific">Streptomyces coerulescens</name>
    <dbReference type="NCBI Taxonomy" id="29304"/>
    <lineage>
        <taxon>Bacteria</taxon>
        <taxon>Bacillati</taxon>
        <taxon>Actinomycetota</taxon>
        <taxon>Actinomycetes</taxon>
        <taxon>Kitasatosporales</taxon>
        <taxon>Streptomycetaceae</taxon>
        <taxon>Streptomyces</taxon>
    </lineage>
</organism>
<evidence type="ECO:0008006" key="4">
    <source>
        <dbReference type="Google" id="ProtNLM"/>
    </source>
</evidence>
<evidence type="ECO:0000256" key="1">
    <source>
        <dbReference type="SAM" id="Phobius"/>
    </source>
</evidence>
<keyword evidence="1" id="KW-1133">Transmembrane helix</keyword>
<feature type="transmembrane region" description="Helical" evidence="1">
    <location>
        <begin position="84"/>
        <end position="106"/>
    </location>
</feature>
<accession>A0ABW0CY35</accession>
<name>A0ABW0CY35_STRCD</name>
<sequence length="204" mass="22015">MGYLHGFIPWIVAGFVSGFVDWRWGAVSGFASGVLLLIQDRRRGVDLGALILEISTIVYFAVVGVIALTWPHSSLSQHTDVVSFAWLAATAWGTLAIRRPFTLGIAKRQTPREFWDMPEFIRVNDHITGAWGTGFTFIGVSLAVAGAVDAPVWVGIAAHVLGLVGPAVFTKVYPARAQARLQASQAPVTVVPQQSDQGVSTHEH</sequence>
<dbReference type="EMBL" id="JBHSKM010000044">
    <property type="protein sequence ID" value="MFC5219782.1"/>
    <property type="molecule type" value="Genomic_DNA"/>
</dbReference>
<reference evidence="3" key="1">
    <citation type="journal article" date="2019" name="Int. J. Syst. Evol. Microbiol.">
        <title>The Global Catalogue of Microorganisms (GCM) 10K type strain sequencing project: providing services to taxonomists for standard genome sequencing and annotation.</title>
        <authorList>
            <consortium name="The Broad Institute Genomics Platform"/>
            <consortium name="The Broad Institute Genome Sequencing Center for Infectious Disease"/>
            <person name="Wu L."/>
            <person name="Ma J."/>
        </authorList>
    </citation>
    <scope>NUCLEOTIDE SEQUENCE [LARGE SCALE GENOMIC DNA]</scope>
    <source>
        <strain evidence="3">KCTC 42586</strain>
    </source>
</reference>